<keyword evidence="2" id="KW-1185">Reference proteome</keyword>
<proteinExistence type="predicted"/>
<organism evidence="1 2">
    <name type="scientific">Tanacetum coccineum</name>
    <dbReference type="NCBI Taxonomy" id="301880"/>
    <lineage>
        <taxon>Eukaryota</taxon>
        <taxon>Viridiplantae</taxon>
        <taxon>Streptophyta</taxon>
        <taxon>Embryophyta</taxon>
        <taxon>Tracheophyta</taxon>
        <taxon>Spermatophyta</taxon>
        <taxon>Magnoliopsida</taxon>
        <taxon>eudicotyledons</taxon>
        <taxon>Gunneridae</taxon>
        <taxon>Pentapetalae</taxon>
        <taxon>asterids</taxon>
        <taxon>campanulids</taxon>
        <taxon>Asterales</taxon>
        <taxon>Asteraceae</taxon>
        <taxon>Asteroideae</taxon>
        <taxon>Anthemideae</taxon>
        <taxon>Anthemidinae</taxon>
        <taxon>Tanacetum</taxon>
    </lineage>
</organism>
<name>A0ABQ5BZW6_9ASTR</name>
<comment type="caution">
    <text evidence="1">The sequence shown here is derived from an EMBL/GenBank/DDBJ whole genome shotgun (WGS) entry which is preliminary data.</text>
</comment>
<gene>
    <name evidence="1" type="ORF">Tco_0890358</name>
</gene>
<sequence length="99" mass="11252">MWLWLARQDTGAVPRHGCIHNLGVAVAPRYGTGQSDAYKKSLTQFEYQSKPDLDPTELVDLRGEDESDRRMHDCHTLWNDDRSSKRDLNGASTTICTML</sequence>
<dbReference type="EMBL" id="BQNB010013801">
    <property type="protein sequence ID" value="GJT20421.1"/>
    <property type="molecule type" value="Genomic_DNA"/>
</dbReference>
<evidence type="ECO:0000313" key="1">
    <source>
        <dbReference type="EMBL" id="GJT20421.1"/>
    </source>
</evidence>
<dbReference type="Proteomes" id="UP001151760">
    <property type="component" value="Unassembled WGS sequence"/>
</dbReference>
<accession>A0ABQ5BZW6</accession>
<protein>
    <submittedName>
        <fullName evidence="1">Uncharacterized protein</fullName>
    </submittedName>
</protein>
<reference evidence="1" key="1">
    <citation type="journal article" date="2022" name="Int. J. Mol. Sci.">
        <title>Draft Genome of Tanacetum Coccineum: Genomic Comparison of Closely Related Tanacetum-Family Plants.</title>
        <authorList>
            <person name="Yamashiro T."/>
            <person name="Shiraishi A."/>
            <person name="Nakayama K."/>
            <person name="Satake H."/>
        </authorList>
    </citation>
    <scope>NUCLEOTIDE SEQUENCE</scope>
</reference>
<evidence type="ECO:0000313" key="2">
    <source>
        <dbReference type="Proteomes" id="UP001151760"/>
    </source>
</evidence>
<reference evidence="1" key="2">
    <citation type="submission" date="2022-01" db="EMBL/GenBank/DDBJ databases">
        <authorList>
            <person name="Yamashiro T."/>
            <person name="Shiraishi A."/>
            <person name="Satake H."/>
            <person name="Nakayama K."/>
        </authorList>
    </citation>
    <scope>NUCLEOTIDE SEQUENCE</scope>
</reference>